<dbReference type="GO" id="GO:0016020">
    <property type="term" value="C:membrane"/>
    <property type="evidence" value="ECO:0007669"/>
    <property type="project" value="UniProtKB-SubCell"/>
</dbReference>
<keyword evidence="3 5" id="KW-1133">Transmembrane helix</keyword>
<dbReference type="GO" id="GO:0140359">
    <property type="term" value="F:ABC-type transporter activity"/>
    <property type="evidence" value="ECO:0007669"/>
    <property type="project" value="InterPro"/>
</dbReference>
<dbReference type="InterPro" id="IPR051328">
    <property type="entry name" value="T7SS_ABC-Transporter"/>
</dbReference>
<proteinExistence type="predicted"/>
<evidence type="ECO:0000256" key="1">
    <source>
        <dbReference type="ARBA" id="ARBA00004141"/>
    </source>
</evidence>
<dbReference type="PANTHER" id="PTHR43077:SF5">
    <property type="entry name" value="PHAGE INFECTION PROTEIN"/>
    <property type="match status" value="1"/>
</dbReference>
<dbReference type="RefSeq" id="WP_129442369.1">
    <property type="nucleotide sequence ID" value="NZ_CP035492.1"/>
</dbReference>
<evidence type="ECO:0000313" key="7">
    <source>
        <dbReference type="EMBL" id="QAY67577.1"/>
    </source>
</evidence>
<keyword evidence="4 5" id="KW-0472">Membrane</keyword>
<name>A0A4P6F376_9BACL</name>
<gene>
    <name evidence="7" type="ORF">ET464_15480</name>
</gene>
<dbReference type="InterPro" id="IPR013525">
    <property type="entry name" value="ABC2_TM"/>
</dbReference>
<evidence type="ECO:0000256" key="3">
    <source>
        <dbReference type="ARBA" id="ARBA00022989"/>
    </source>
</evidence>
<feature type="transmembrane region" description="Helical" evidence="5">
    <location>
        <begin position="302"/>
        <end position="321"/>
    </location>
</feature>
<dbReference type="EMBL" id="CP035492">
    <property type="protein sequence ID" value="QAY67577.1"/>
    <property type="molecule type" value="Genomic_DNA"/>
</dbReference>
<sequence length="401" mass="42036">MAIFKQKLLWIGLVAVFVVMMVFGLAMMGSVLGAKPQHLPVALVVEDKAAARPDGSALNVGEEVKKNLLSNTALPFEWHVVSTESEARAGLDRQDYYGALLIPPDLSAGVLSLATGTPQPATITIIGSDGANAQASATVKQVLGQVAQGISAGLTQQLLGQAGASSAVIPVSTAQAMMNPFAVTQETVHPVGANNASGNAPGMLTQIMWIGSLVVSIILMFAAKKVNAAPVRRLGVQAVQLVAGAVFIAGVSGYLVWMAHSWYGMDFADASHTWLILMLAGIAFFAVQSTLLNWLGMPAMPLLILLMFFSLPVVNMAPEFLPQTTQDWLYSWTPFRFVASALRNSLYFSGVDVPGISLKVLWSMSGIGAALVLAAAFKPRKAAIEAQGNNSGAASSAAKGQ</sequence>
<dbReference type="KEGG" id="pprt:ET464_15480"/>
<feature type="transmembrane region" description="Helical" evidence="5">
    <location>
        <begin position="234"/>
        <end position="254"/>
    </location>
</feature>
<reference evidence="7 8" key="1">
    <citation type="submission" date="2019-01" db="EMBL/GenBank/DDBJ databases">
        <title>Genome sequencing of strain FW100M-2.</title>
        <authorList>
            <person name="Heo J."/>
            <person name="Kim S.-J."/>
            <person name="Kim J.-S."/>
            <person name="Hong S.-B."/>
            <person name="Kwon S.-W."/>
        </authorList>
    </citation>
    <scope>NUCLEOTIDE SEQUENCE [LARGE SCALE GENOMIC DNA]</scope>
    <source>
        <strain evidence="7 8">FW100M-2</strain>
    </source>
</reference>
<comment type="subcellular location">
    <subcellularLocation>
        <location evidence="1">Membrane</location>
        <topology evidence="1">Multi-pass membrane protein</topology>
    </subcellularLocation>
</comment>
<accession>A0A4P6F376</accession>
<evidence type="ECO:0000256" key="4">
    <source>
        <dbReference type="ARBA" id="ARBA00023136"/>
    </source>
</evidence>
<keyword evidence="8" id="KW-1185">Reference proteome</keyword>
<dbReference type="Pfam" id="PF12698">
    <property type="entry name" value="ABC2_membrane_3"/>
    <property type="match status" value="1"/>
</dbReference>
<feature type="transmembrane region" description="Helical" evidence="5">
    <location>
        <begin position="356"/>
        <end position="377"/>
    </location>
</feature>
<dbReference type="Proteomes" id="UP000293568">
    <property type="component" value="Chromosome"/>
</dbReference>
<evidence type="ECO:0000256" key="2">
    <source>
        <dbReference type="ARBA" id="ARBA00022692"/>
    </source>
</evidence>
<feature type="transmembrane region" description="Helical" evidence="5">
    <location>
        <begin position="203"/>
        <end position="222"/>
    </location>
</feature>
<feature type="domain" description="ABC-2 type transporter transmembrane" evidence="6">
    <location>
        <begin position="11"/>
        <end position="376"/>
    </location>
</feature>
<feature type="transmembrane region" description="Helical" evidence="5">
    <location>
        <begin position="274"/>
        <end position="295"/>
    </location>
</feature>
<dbReference type="Gene3D" id="3.40.1710.10">
    <property type="entry name" value="abc type-2 transporter like domain"/>
    <property type="match status" value="1"/>
</dbReference>
<keyword evidence="2 5" id="KW-0812">Transmembrane</keyword>
<protein>
    <submittedName>
        <fullName evidence="7">DUF3533 domain-containing protein</fullName>
    </submittedName>
</protein>
<organism evidence="7 8">
    <name type="scientific">Paenibacillus protaetiae</name>
    <dbReference type="NCBI Taxonomy" id="2509456"/>
    <lineage>
        <taxon>Bacteria</taxon>
        <taxon>Bacillati</taxon>
        <taxon>Bacillota</taxon>
        <taxon>Bacilli</taxon>
        <taxon>Bacillales</taxon>
        <taxon>Paenibacillaceae</taxon>
        <taxon>Paenibacillus</taxon>
    </lineage>
</organism>
<evidence type="ECO:0000256" key="5">
    <source>
        <dbReference type="SAM" id="Phobius"/>
    </source>
</evidence>
<evidence type="ECO:0000259" key="6">
    <source>
        <dbReference type="Pfam" id="PF12698"/>
    </source>
</evidence>
<dbReference type="OrthoDB" id="2406134at2"/>
<dbReference type="PANTHER" id="PTHR43077">
    <property type="entry name" value="TRANSPORT PERMEASE YVFS-RELATED"/>
    <property type="match status" value="1"/>
</dbReference>
<evidence type="ECO:0000313" key="8">
    <source>
        <dbReference type="Proteomes" id="UP000293568"/>
    </source>
</evidence>
<dbReference type="AlphaFoldDB" id="A0A4P6F376"/>